<keyword evidence="2" id="KW-0732">Signal</keyword>
<evidence type="ECO:0000313" key="4">
    <source>
        <dbReference type="Proteomes" id="UP000315750"/>
    </source>
</evidence>
<evidence type="ECO:0000256" key="1">
    <source>
        <dbReference type="SAM" id="Coils"/>
    </source>
</evidence>
<dbReference type="AlphaFoldDB" id="A0A518AQY8"/>
<dbReference type="EMBL" id="CP036278">
    <property type="protein sequence ID" value="QDU57142.1"/>
    <property type="molecule type" value="Genomic_DNA"/>
</dbReference>
<feature type="signal peptide" evidence="2">
    <location>
        <begin position="1"/>
        <end position="24"/>
    </location>
</feature>
<keyword evidence="4" id="KW-1185">Reference proteome</keyword>
<feature type="coiled-coil region" evidence="1">
    <location>
        <begin position="62"/>
        <end position="130"/>
    </location>
</feature>
<accession>A0A518AQY8</accession>
<sequence precursor="true">MTRLEMLLWTLAVAALAWPSAAKAQTSYYYQNPASEAFSMSVELGREANALAYDARTMISDRHDRNEVLDELEDVMDELEDLNKALHDAIRDPRRWDCVAKRAEDVLEDIEDLDKDVHEAVEDMNRYNRTKRPAFVPINQPHYRTNIPQPGTSVTLRIGNSSQVTFSKGYTRNRTVHSFRNGTLPPPPNQRVQQVPQVYSPIPTGNELLNHVHLMQALAQEIHRVAHQ</sequence>
<reference evidence="3 4" key="1">
    <citation type="submission" date="2019-02" db="EMBL/GenBank/DDBJ databases">
        <title>Deep-cultivation of Planctomycetes and their phenomic and genomic characterization uncovers novel biology.</title>
        <authorList>
            <person name="Wiegand S."/>
            <person name="Jogler M."/>
            <person name="Boedeker C."/>
            <person name="Pinto D."/>
            <person name="Vollmers J."/>
            <person name="Rivas-Marin E."/>
            <person name="Kohn T."/>
            <person name="Peeters S.H."/>
            <person name="Heuer A."/>
            <person name="Rast P."/>
            <person name="Oberbeckmann S."/>
            <person name="Bunk B."/>
            <person name="Jeske O."/>
            <person name="Meyerdierks A."/>
            <person name="Storesund J.E."/>
            <person name="Kallscheuer N."/>
            <person name="Luecker S."/>
            <person name="Lage O.M."/>
            <person name="Pohl T."/>
            <person name="Merkel B.J."/>
            <person name="Hornburger P."/>
            <person name="Mueller R.-W."/>
            <person name="Bruemmer F."/>
            <person name="Labrenz M."/>
            <person name="Spormann A.M."/>
            <person name="Op den Camp H."/>
            <person name="Overmann J."/>
            <person name="Amann R."/>
            <person name="Jetten M.S.M."/>
            <person name="Mascher T."/>
            <person name="Medema M.H."/>
            <person name="Devos D.P."/>
            <person name="Kaster A.-K."/>
            <person name="Ovreas L."/>
            <person name="Rohde M."/>
            <person name="Galperin M.Y."/>
            <person name="Jogler C."/>
        </authorList>
    </citation>
    <scope>NUCLEOTIDE SEQUENCE [LARGE SCALE GENOMIC DNA]</scope>
    <source>
        <strain evidence="3 4">Pan181</strain>
    </source>
</reference>
<organism evidence="3 4">
    <name type="scientific">Aeoliella mucimassa</name>
    <dbReference type="NCBI Taxonomy" id="2527972"/>
    <lineage>
        <taxon>Bacteria</taxon>
        <taxon>Pseudomonadati</taxon>
        <taxon>Planctomycetota</taxon>
        <taxon>Planctomycetia</taxon>
        <taxon>Pirellulales</taxon>
        <taxon>Lacipirellulaceae</taxon>
        <taxon>Aeoliella</taxon>
    </lineage>
</organism>
<feature type="chain" id="PRO_5022239842" evidence="2">
    <location>
        <begin position="25"/>
        <end position="228"/>
    </location>
</feature>
<name>A0A518AQY8_9BACT</name>
<dbReference type="RefSeq" id="WP_145248110.1">
    <property type="nucleotide sequence ID" value="NZ_CP036278.1"/>
</dbReference>
<proteinExistence type="predicted"/>
<dbReference type="Proteomes" id="UP000315750">
    <property type="component" value="Chromosome"/>
</dbReference>
<keyword evidence="1" id="KW-0175">Coiled coil</keyword>
<dbReference type="KEGG" id="amuc:Pan181_33560"/>
<protein>
    <submittedName>
        <fullName evidence="3">Uncharacterized protein</fullName>
    </submittedName>
</protein>
<evidence type="ECO:0000256" key="2">
    <source>
        <dbReference type="SAM" id="SignalP"/>
    </source>
</evidence>
<gene>
    <name evidence="3" type="ORF">Pan181_33560</name>
</gene>
<evidence type="ECO:0000313" key="3">
    <source>
        <dbReference type="EMBL" id="QDU57142.1"/>
    </source>
</evidence>